<feature type="region of interest" description="Disordered" evidence="5">
    <location>
        <begin position="420"/>
        <end position="440"/>
    </location>
</feature>
<dbReference type="Gene3D" id="3.40.50.300">
    <property type="entry name" value="P-loop containing nucleotide triphosphate hydrolases"/>
    <property type="match status" value="2"/>
</dbReference>
<dbReference type="InterPro" id="IPR001650">
    <property type="entry name" value="Helicase_C-like"/>
</dbReference>
<dbReference type="Pfam" id="PF00270">
    <property type="entry name" value="DEAD"/>
    <property type="match status" value="1"/>
</dbReference>
<dbReference type="Pfam" id="PF07717">
    <property type="entry name" value="OB_NTP_bind"/>
    <property type="match status" value="1"/>
</dbReference>
<dbReference type="SUPFAM" id="SSF52540">
    <property type="entry name" value="P-loop containing nucleoside triphosphate hydrolases"/>
    <property type="match status" value="1"/>
</dbReference>
<dbReference type="OrthoDB" id="9805617at2"/>
<proteinExistence type="predicted"/>
<dbReference type="GO" id="GO:0003723">
    <property type="term" value="F:RNA binding"/>
    <property type="evidence" value="ECO:0007669"/>
    <property type="project" value="TreeGrafter"/>
</dbReference>
<feature type="compositionally biased region" description="Low complexity" evidence="5">
    <location>
        <begin position="991"/>
        <end position="1001"/>
    </location>
</feature>
<protein>
    <submittedName>
        <fullName evidence="8">ATP-dependent helicase HrpA</fullName>
    </submittedName>
</protein>
<keyword evidence="9" id="KW-1185">Reference proteome</keyword>
<dbReference type="Pfam" id="PF21010">
    <property type="entry name" value="HA2_C"/>
    <property type="match status" value="1"/>
</dbReference>
<evidence type="ECO:0000259" key="6">
    <source>
        <dbReference type="PROSITE" id="PS51192"/>
    </source>
</evidence>
<dbReference type="GO" id="GO:0003724">
    <property type="term" value="F:RNA helicase activity"/>
    <property type="evidence" value="ECO:0007669"/>
    <property type="project" value="InterPro"/>
</dbReference>
<feature type="compositionally biased region" description="Gly residues" evidence="5">
    <location>
        <begin position="423"/>
        <end position="439"/>
    </location>
</feature>
<dbReference type="PROSITE" id="PS51194">
    <property type="entry name" value="HELICASE_CTER"/>
    <property type="match status" value="1"/>
</dbReference>
<reference evidence="8 9" key="1">
    <citation type="submission" date="2016-10" db="EMBL/GenBank/DDBJ databases">
        <authorList>
            <person name="de Groot N.N."/>
        </authorList>
    </citation>
    <scope>NUCLEOTIDE SEQUENCE [LARGE SCALE GENOMIC DNA]</scope>
    <source>
        <strain evidence="8 9">DSM 23142</strain>
    </source>
</reference>
<evidence type="ECO:0000256" key="5">
    <source>
        <dbReference type="SAM" id="MobiDB-lite"/>
    </source>
</evidence>
<name>A0A1G7YY84_9MICO</name>
<dbReference type="InterPro" id="IPR011709">
    <property type="entry name" value="DEAD-box_helicase_OB_fold"/>
</dbReference>
<dbReference type="PANTHER" id="PTHR18934">
    <property type="entry name" value="ATP-DEPENDENT RNA HELICASE"/>
    <property type="match status" value="1"/>
</dbReference>
<evidence type="ECO:0000256" key="1">
    <source>
        <dbReference type="ARBA" id="ARBA00022741"/>
    </source>
</evidence>
<feature type="domain" description="Helicase ATP-binding" evidence="6">
    <location>
        <begin position="24"/>
        <end position="175"/>
    </location>
</feature>
<dbReference type="SMART" id="SM00487">
    <property type="entry name" value="DEXDc"/>
    <property type="match status" value="1"/>
</dbReference>
<feature type="compositionally biased region" description="Polar residues" evidence="5">
    <location>
        <begin position="1002"/>
        <end position="1021"/>
    </location>
</feature>
<dbReference type="STRING" id="370764.SAMN04489810_1888"/>
<feature type="region of interest" description="Disordered" evidence="5">
    <location>
        <begin position="982"/>
        <end position="1040"/>
    </location>
</feature>
<dbReference type="InterPro" id="IPR024590">
    <property type="entry name" value="HrpA_C"/>
</dbReference>
<evidence type="ECO:0000256" key="3">
    <source>
        <dbReference type="ARBA" id="ARBA00022806"/>
    </source>
</evidence>
<keyword evidence="3 8" id="KW-0347">Helicase</keyword>
<dbReference type="InterPro" id="IPR027417">
    <property type="entry name" value="P-loop_NTPase"/>
</dbReference>
<dbReference type="InterPro" id="IPR007502">
    <property type="entry name" value="Helicase-assoc_dom"/>
</dbReference>
<dbReference type="PROSITE" id="PS51192">
    <property type="entry name" value="HELICASE_ATP_BIND_1"/>
    <property type="match status" value="1"/>
</dbReference>
<keyword evidence="4" id="KW-0067">ATP-binding</keyword>
<dbReference type="EMBL" id="LT629692">
    <property type="protein sequence ID" value="SDH01357.1"/>
    <property type="molecule type" value="Genomic_DNA"/>
</dbReference>
<accession>A0A1G7YY84</accession>
<dbReference type="RefSeq" id="WP_091489069.1">
    <property type="nucleotide sequence ID" value="NZ_LT629692.1"/>
</dbReference>
<dbReference type="Pfam" id="PF11898">
    <property type="entry name" value="DUF3418"/>
    <property type="match status" value="1"/>
</dbReference>
<dbReference type="CDD" id="cd18791">
    <property type="entry name" value="SF2_C_RHA"/>
    <property type="match status" value="1"/>
</dbReference>
<evidence type="ECO:0000256" key="4">
    <source>
        <dbReference type="ARBA" id="ARBA00022840"/>
    </source>
</evidence>
<dbReference type="SMART" id="SM00847">
    <property type="entry name" value="HA2"/>
    <property type="match status" value="1"/>
</dbReference>
<dbReference type="Pfam" id="PF00271">
    <property type="entry name" value="Helicase_C"/>
    <property type="match status" value="1"/>
</dbReference>
<evidence type="ECO:0000313" key="9">
    <source>
        <dbReference type="Proteomes" id="UP000199009"/>
    </source>
</evidence>
<keyword evidence="1" id="KW-0547">Nucleotide-binding</keyword>
<dbReference type="NCBIfam" id="TIGR01967">
    <property type="entry name" value="DEAH_box_HrpA"/>
    <property type="match status" value="1"/>
</dbReference>
<gene>
    <name evidence="8" type="ORF">SAMN04489810_1888</name>
</gene>
<dbReference type="InterPro" id="IPR003593">
    <property type="entry name" value="AAA+_ATPase"/>
</dbReference>
<dbReference type="InterPro" id="IPR014001">
    <property type="entry name" value="Helicase_ATP-bd"/>
</dbReference>
<dbReference type="InterPro" id="IPR010222">
    <property type="entry name" value="RNA_helicase_HrpA"/>
</dbReference>
<evidence type="ECO:0000313" key="8">
    <source>
        <dbReference type="EMBL" id="SDH01357.1"/>
    </source>
</evidence>
<dbReference type="SMART" id="SM00382">
    <property type="entry name" value="AAA"/>
    <property type="match status" value="1"/>
</dbReference>
<dbReference type="Proteomes" id="UP000199009">
    <property type="component" value="Chromosome I"/>
</dbReference>
<evidence type="ECO:0000259" key="7">
    <source>
        <dbReference type="PROSITE" id="PS51194"/>
    </source>
</evidence>
<organism evidence="8 9">
    <name type="scientific">Microbacterium pygmaeum</name>
    <dbReference type="NCBI Taxonomy" id="370764"/>
    <lineage>
        <taxon>Bacteria</taxon>
        <taxon>Bacillati</taxon>
        <taxon>Actinomycetota</taxon>
        <taxon>Actinomycetes</taxon>
        <taxon>Micrococcales</taxon>
        <taxon>Microbacteriaceae</taxon>
        <taxon>Microbacterium</taxon>
    </lineage>
</organism>
<dbReference type="GO" id="GO:0005524">
    <property type="term" value="F:ATP binding"/>
    <property type="evidence" value="ECO:0007669"/>
    <property type="project" value="UniProtKB-KW"/>
</dbReference>
<dbReference type="Gene3D" id="1.20.120.1080">
    <property type="match status" value="1"/>
</dbReference>
<dbReference type="SMART" id="SM00490">
    <property type="entry name" value="HELICc"/>
    <property type="match status" value="1"/>
</dbReference>
<evidence type="ECO:0000256" key="2">
    <source>
        <dbReference type="ARBA" id="ARBA00022801"/>
    </source>
</evidence>
<dbReference type="InterPro" id="IPR011545">
    <property type="entry name" value="DEAD/DEAH_box_helicase_dom"/>
</dbReference>
<feature type="domain" description="Helicase C-terminal" evidence="7">
    <location>
        <begin position="212"/>
        <end position="386"/>
    </location>
</feature>
<sequence>MSSPEPVISYPPELPVSAARDEIARAIRDSQVVIVAGATGSGKTTQLPKICLELGRTRIAHTQPRRIAARTIAERIAEELEVPLGTTVGYKVRFTDKVSEDTRIALMTDGILLNEIHRDRLLRRYDTIIVDEAHERSLNVDFLIGYLTRILPKRPDLKVIITSATIDPESFAKHFADAAGNPAPIVEVSGRTYPVEVRYRPRDERADDDVDGISAALRELDRESSGDVLVFLPGEAEIRDAADAVRGMYAKDASPTEVLPLYGRLSAAEQHRVFERSAIAGVRRRVILATNVAETSLTVPGIRYVIDTGTARISRYSNRTKIQQLPIEAVSQASAQQRSGRAGRTSPGIAIRLYSEEDFASRDEFTEPEILRTSLAAVILQMLALGFGDIGEFPFLTKPDSRGVKAAFDLLVELGAVDPSAGSGAGGSGSGSGRGGAGTGRLTDLGREIARLPIDPRFARMLVQARRSGVLRDVLAIVAGMSIQDVRERPSADDPKRRDEADRLHARFTDPTSDFLSVLNLWQYLQEQQRDLGSSAFRRLCRAEHLNYVRVREWTDVHRQLSQLLGIKRADGEVAGTADPDRIHQAILSGLLSHIGILDERSAARDPKRDPKRPPAAEYLGARGARFSIFPGSGLRKKRPTAIMAAELVETSRLFARTVAVIDPEWAEPLAGDLAKRSLSEPHWSKASGAASVYEKITLFGVEIVPRRRVQLSRFDRPMARELFLRNALVEGDWDSSHLDKRLTAFERRNLELRRRLQKIEERERRRDILVGDEAVYAFYAARIPREVLDVRSFEVWWRDAAARTPRLLDMTEADLLDETGRSDERDFPARWTQGDQVLSLAYRFEPGAPDDGVTVVVPLALLAQLRPEGFDWQVPGMRDELVTALLRALPKAIRRHVVPAADWAATFAEQIAGQGPESHDGVPATTMRAALAARIQPIANQPVSAEDFDMERVPVHLQVSFRAVDERGRAVGSGRDLAELQHRLGDRARSSVSRSLSTPSATDRSATSSDRPPTSGISPSRSRDAPPGSTTSGGSGAVGFAERSGITGWDFDEIAPVVDTRVAGGVVRGYPALVDDGASVSLRVETTADAAARATRAGVRRLLLLAVPSPVSYVLEHLTSAEKLALAASPYPSAKALIEDARVAVADAVLERSTGGEPIRTRAAFERARDAFSKTVVDELFQTVSLLARILTASRDVERAVRDQNSMTLLGALGDVKAQLSGLVYPGFAARTGVARLVHYPRYLRGALERVKALADNPGRDRQRMTEFERAALLFAEAGGVLPVSPDAAAELQHTRWLLEEYRVSLFAQALGTAEPVSLQRIQKALRGPA</sequence>
<dbReference type="PANTHER" id="PTHR18934:SF99">
    <property type="entry name" value="ATP-DEPENDENT RNA HELICASE DHX37-RELATED"/>
    <property type="match status" value="1"/>
</dbReference>
<dbReference type="GO" id="GO:0016787">
    <property type="term" value="F:hydrolase activity"/>
    <property type="evidence" value="ECO:0007669"/>
    <property type="project" value="UniProtKB-KW"/>
</dbReference>
<keyword evidence="2" id="KW-0378">Hydrolase</keyword>